<organism evidence="1 2">
    <name type="scientific">Cytobacillus horneckiae</name>
    <dbReference type="NCBI Taxonomy" id="549687"/>
    <lineage>
        <taxon>Bacteria</taxon>
        <taxon>Bacillati</taxon>
        <taxon>Bacillota</taxon>
        <taxon>Bacilli</taxon>
        <taxon>Bacillales</taxon>
        <taxon>Bacillaceae</taxon>
        <taxon>Cytobacillus</taxon>
    </lineage>
</organism>
<name>A0A2N0ZIZ8_9BACI</name>
<accession>A0A2N0ZIZ8</accession>
<dbReference type="Proteomes" id="UP000233343">
    <property type="component" value="Unassembled WGS sequence"/>
</dbReference>
<comment type="caution">
    <text evidence="1">The sequence shown here is derived from an EMBL/GenBank/DDBJ whole genome shotgun (WGS) entry which is preliminary data.</text>
</comment>
<dbReference type="AlphaFoldDB" id="A0A2N0ZIZ8"/>
<dbReference type="STRING" id="549687.GCA_001636335_03253"/>
<proteinExistence type="predicted"/>
<protein>
    <submittedName>
        <fullName evidence="1">Uncharacterized protein</fullName>
    </submittedName>
</protein>
<dbReference type="RefSeq" id="WP_066188657.1">
    <property type="nucleotide sequence ID" value="NZ_JARMMB010000015.1"/>
</dbReference>
<reference evidence="1 2" key="1">
    <citation type="journal article" date="2010" name="Int. J. Syst. Evol. Microbiol.">
        <title>Bacillus horneckiae sp. nov., isolated from a spacecraft-assembly clean room.</title>
        <authorList>
            <person name="Vaishampayan P."/>
            <person name="Probst A."/>
            <person name="Krishnamurthi S."/>
            <person name="Ghosh S."/>
            <person name="Osman S."/>
            <person name="McDowall A."/>
            <person name="Ruckmani A."/>
            <person name="Mayilraj S."/>
            <person name="Venkateswaran K."/>
        </authorList>
    </citation>
    <scope>NUCLEOTIDE SEQUENCE [LARGE SCALE GENOMIC DNA]</scope>
    <source>
        <strain evidence="2">1PO1SC</strain>
    </source>
</reference>
<evidence type="ECO:0000313" key="2">
    <source>
        <dbReference type="Proteomes" id="UP000233343"/>
    </source>
</evidence>
<gene>
    <name evidence="1" type="ORF">CWS20_08070</name>
</gene>
<evidence type="ECO:0000313" key="1">
    <source>
        <dbReference type="EMBL" id="PKG29466.1"/>
    </source>
</evidence>
<dbReference type="EMBL" id="PISD01000015">
    <property type="protein sequence ID" value="PKG29466.1"/>
    <property type="molecule type" value="Genomic_DNA"/>
</dbReference>
<keyword evidence="2" id="KW-1185">Reference proteome</keyword>
<sequence length="111" mass="12913">MSVIVDIIDTFPTHDILAVGRVKLDSIHTMNGVILKIDDDTEMYVVEFPQTKGRAVVEINDEVARKIRDAMVFKYEQYIMSIDFTDISSHIPYIYTMEKERIMNNKGYQYA</sequence>